<proteinExistence type="predicted"/>
<keyword evidence="2" id="KW-1185">Reference proteome</keyword>
<evidence type="ECO:0000313" key="1">
    <source>
        <dbReference type="EMBL" id="GIF80853.1"/>
    </source>
</evidence>
<sequence>MGDGEWHLMVWWHWWESGGMDEAERTAYFQADEPPHEWLDWAAHQIWPDMDLGDAGVRYLAEHGIGTRPLLFRDVDGTLLPFAGAARQVGDEANPLLAGLDPEYGRRLAVLPCDLVWATTWMAEANEVLAPRLGLPRLPIVDWPDDHDDGRLPWKTRHLVEWAAGRRFVWVDDEITDADRKWVATNSSVPALLHRVDPRCGLTVADYRAMGEGRRFCSVTPTG</sequence>
<comment type="caution">
    <text evidence="1">The sequence shown here is derived from an EMBL/GenBank/DDBJ whole genome shotgun (WGS) entry which is preliminary data.</text>
</comment>
<protein>
    <recommendedName>
        <fullName evidence="3">Secreted protein</fullName>
    </recommendedName>
</protein>
<evidence type="ECO:0000313" key="2">
    <source>
        <dbReference type="Proteomes" id="UP000601223"/>
    </source>
</evidence>
<evidence type="ECO:0008006" key="3">
    <source>
        <dbReference type="Google" id="ProtNLM"/>
    </source>
</evidence>
<organism evidence="1 2">
    <name type="scientific">Catellatospora bangladeshensis</name>
    <dbReference type="NCBI Taxonomy" id="310355"/>
    <lineage>
        <taxon>Bacteria</taxon>
        <taxon>Bacillati</taxon>
        <taxon>Actinomycetota</taxon>
        <taxon>Actinomycetes</taxon>
        <taxon>Micromonosporales</taxon>
        <taxon>Micromonosporaceae</taxon>
        <taxon>Catellatospora</taxon>
    </lineage>
</organism>
<dbReference type="Pfam" id="PF18143">
    <property type="entry name" value="HAD_SAK_2"/>
    <property type="match status" value="1"/>
</dbReference>
<dbReference type="EMBL" id="BONF01000011">
    <property type="protein sequence ID" value="GIF80853.1"/>
    <property type="molecule type" value="Genomic_DNA"/>
</dbReference>
<dbReference type="Proteomes" id="UP000601223">
    <property type="component" value="Unassembled WGS sequence"/>
</dbReference>
<gene>
    <name evidence="1" type="ORF">Cba03nite_22020</name>
</gene>
<name>A0A8J3JLE7_9ACTN</name>
<reference evidence="1 2" key="1">
    <citation type="submission" date="2021-01" db="EMBL/GenBank/DDBJ databases">
        <title>Whole genome shotgun sequence of Catellatospora bangladeshensis NBRC 107357.</title>
        <authorList>
            <person name="Komaki H."/>
            <person name="Tamura T."/>
        </authorList>
    </citation>
    <scope>NUCLEOTIDE SEQUENCE [LARGE SCALE GENOMIC DNA]</scope>
    <source>
        <strain evidence="1 2">NBRC 107357</strain>
    </source>
</reference>
<accession>A0A8J3JLE7</accession>
<dbReference type="AlphaFoldDB" id="A0A8J3JLE7"/>